<dbReference type="InterPro" id="IPR025445">
    <property type="entry name" value="DUF4191"/>
</dbReference>
<dbReference type="eggNOG" id="ENOG502ZA62">
    <property type="taxonomic scope" value="Bacteria"/>
</dbReference>
<gene>
    <name evidence="3" type="ORF">SAMN04489860_1522</name>
</gene>
<dbReference type="Proteomes" id="UP000185663">
    <property type="component" value="Chromosome I"/>
</dbReference>
<evidence type="ECO:0000256" key="2">
    <source>
        <dbReference type="SAM" id="Phobius"/>
    </source>
</evidence>
<evidence type="ECO:0000313" key="3">
    <source>
        <dbReference type="EMBL" id="SDS42484.1"/>
    </source>
</evidence>
<dbReference type="OrthoDB" id="8479889at2"/>
<organism evidence="3 4">
    <name type="scientific">Paraoerskovia marina</name>
    <dbReference type="NCBI Taxonomy" id="545619"/>
    <lineage>
        <taxon>Bacteria</taxon>
        <taxon>Bacillati</taxon>
        <taxon>Actinomycetota</taxon>
        <taxon>Actinomycetes</taxon>
        <taxon>Micrococcales</taxon>
        <taxon>Cellulomonadaceae</taxon>
        <taxon>Paraoerskovia</taxon>
    </lineage>
</organism>
<sequence length="242" mass="26900">MARKKNDVGAPDEPKPKKVKKQRWYHQVWAAYKMTRRGDPTVTWMMLAAFIGVMVVALVIGLLWGHPIYMSLVGLPFGLLAAMFILTRRAERAAYQQIEGQPGAARSALGTIRRGWSFDEEPVAVDPRTRDTVFRGVGKAGVVLVTEGPPSRASKLADKERRRISRVLPNVPITVLQCGNAEDQIPLPKIARSVQKLRPKLTKAEVGEVMKRLNALGATRPPIPKGIDPMRARPDRKGMRGR</sequence>
<feature type="region of interest" description="Disordered" evidence="1">
    <location>
        <begin position="218"/>
        <end position="242"/>
    </location>
</feature>
<feature type="transmembrane region" description="Helical" evidence="2">
    <location>
        <begin position="68"/>
        <end position="86"/>
    </location>
</feature>
<dbReference type="RefSeq" id="WP_083372129.1">
    <property type="nucleotide sequence ID" value="NZ_LT629776.1"/>
</dbReference>
<feature type="transmembrane region" description="Helical" evidence="2">
    <location>
        <begin position="42"/>
        <end position="62"/>
    </location>
</feature>
<evidence type="ECO:0008006" key="5">
    <source>
        <dbReference type="Google" id="ProtNLM"/>
    </source>
</evidence>
<keyword evidence="2" id="KW-1133">Transmembrane helix</keyword>
<dbReference type="EMBL" id="LT629776">
    <property type="protein sequence ID" value="SDS42484.1"/>
    <property type="molecule type" value="Genomic_DNA"/>
</dbReference>
<dbReference type="AlphaFoldDB" id="A0A1H1S3F3"/>
<name>A0A1H1S3F3_9CELL</name>
<protein>
    <recommendedName>
        <fullName evidence="5">DUF4191 domain-containing protein</fullName>
    </recommendedName>
</protein>
<dbReference type="STRING" id="545619.SAMN04489860_1522"/>
<keyword evidence="2" id="KW-0472">Membrane</keyword>
<keyword evidence="2" id="KW-0812">Transmembrane</keyword>
<proteinExistence type="predicted"/>
<dbReference type="Pfam" id="PF13829">
    <property type="entry name" value="DUF4191"/>
    <property type="match status" value="1"/>
</dbReference>
<reference evidence="3 4" key="1">
    <citation type="submission" date="2016-10" db="EMBL/GenBank/DDBJ databases">
        <authorList>
            <person name="de Groot N.N."/>
        </authorList>
    </citation>
    <scope>NUCLEOTIDE SEQUENCE [LARGE SCALE GENOMIC DNA]</scope>
    <source>
        <strain evidence="3 4">DSM 22126</strain>
    </source>
</reference>
<accession>A0A1H1S3F3</accession>
<evidence type="ECO:0000256" key="1">
    <source>
        <dbReference type="SAM" id="MobiDB-lite"/>
    </source>
</evidence>
<feature type="compositionally biased region" description="Basic and acidic residues" evidence="1">
    <location>
        <begin position="228"/>
        <end position="242"/>
    </location>
</feature>
<evidence type="ECO:0000313" key="4">
    <source>
        <dbReference type="Proteomes" id="UP000185663"/>
    </source>
</evidence>
<keyword evidence="4" id="KW-1185">Reference proteome</keyword>